<dbReference type="Proteomes" id="UP000831701">
    <property type="component" value="Chromosome 2"/>
</dbReference>
<organism evidence="1 2">
    <name type="scientific">Scortum barcoo</name>
    <name type="common">barcoo grunter</name>
    <dbReference type="NCBI Taxonomy" id="214431"/>
    <lineage>
        <taxon>Eukaryota</taxon>
        <taxon>Metazoa</taxon>
        <taxon>Chordata</taxon>
        <taxon>Craniata</taxon>
        <taxon>Vertebrata</taxon>
        <taxon>Euteleostomi</taxon>
        <taxon>Actinopterygii</taxon>
        <taxon>Neopterygii</taxon>
        <taxon>Teleostei</taxon>
        <taxon>Neoteleostei</taxon>
        <taxon>Acanthomorphata</taxon>
        <taxon>Eupercaria</taxon>
        <taxon>Centrarchiformes</taxon>
        <taxon>Terapontoidei</taxon>
        <taxon>Terapontidae</taxon>
        <taxon>Scortum</taxon>
    </lineage>
</organism>
<dbReference type="EMBL" id="CM041532">
    <property type="protein sequence ID" value="KAI3376002.1"/>
    <property type="molecule type" value="Genomic_DNA"/>
</dbReference>
<keyword evidence="2" id="KW-1185">Reference proteome</keyword>
<accession>A0ACB8X6Q0</accession>
<gene>
    <name evidence="1" type="ORF">L3Q82_016531</name>
</gene>
<name>A0ACB8X6Q0_9TELE</name>
<sequence length="181" mass="21237">MQSTEVSWLDGEGNLLSAGPPETVRGPDDLYTVSSRVTVEKRHSNRFTCRVQQKNINQTREAHIHVPDDFFKVESRSSYIIIGLTVSLAVSILLILFFFVKWRQNKKKTKRSHMDETDTGEKRKNYESEEEREREHLTTDETVQMKALKAKGKKKSKHQLQEEQQRRKEAETLKKEVHLHF</sequence>
<protein>
    <submittedName>
        <fullName evidence="1">Uncharacterized protein</fullName>
    </submittedName>
</protein>
<reference evidence="1" key="1">
    <citation type="submission" date="2022-04" db="EMBL/GenBank/DDBJ databases">
        <title>Jade perch genome.</title>
        <authorList>
            <person name="Chao B."/>
        </authorList>
    </citation>
    <scope>NUCLEOTIDE SEQUENCE</scope>
    <source>
        <strain evidence="1">CB-2022</strain>
    </source>
</reference>
<comment type="caution">
    <text evidence="1">The sequence shown here is derived from an EMBL/GenBank/DDBJ whole genome shotgun (WGS) entry which is preliminary data.</text>
</comment>
<evidence type="ECO:0000313" key="2">
    <source>
        <dbReference type="Proteomes" id="UP000831701"/>
    </source>
</evidence>
<proteinExistence type="predicted"/>
<evidence type="ECO:0000313" key="1">
    <source>
        <dbReference type="EMBL" id="KAI3376002.1"/>
    </source>
</evidence>